<dbReference type="EMBL" id="FOPP01000010">
    <property type="protein sequence ID" value="SFH37987.1"/>
    <property type="molecule type" value="Genomic_DNA"/>
</dbReference>
<dbReference type="STRING" id="414048.SAMN04489864_11080"/>
<accession>A0A1I2ZJG4</accession>
<keyword evidence="5" id="KW-1185">Reference proteome</keyword>
<keyword evidence="2" id="KW-0812">Transmembrane</keyword>
<name>A0A1I2ZJG4_9SPHI</name>
<evidence type="ECO:0000256" key="2">
    <source>
        <dbReference type="SAM" id="Phobius"/>
    </source>
</evidence>
<proteinExistence type="predicted"/>
<sequence length="421" mass="46297">MVQQNQKIEKQRRMLFAFPVLVLPFITLIFWALGGGSGNQVQGKVNPAGFNAELPGAKNKEEPLDKMGFYTQAEKDALEKEKQQKNDPYYNAEPDSPETLLTNESFAPITKNSSARVSDGGSYDPDEKQVYEKLNQLQRAINQPPETITPPMASNNMAGNQVVEGDLKQLQDMMDRMNNSTAQEDPQMKQAGDLLESILDLQHPERVQQRIKKASEENRGNVYAVSASQSEEPIGSLGENQSSQLFASNGFFGLDNPGTQLNASGNTAINAVVHETQTLVNGSTIKLRLIDPVYINGVFIPKDQFVFGVVSLSGERLNITITSIRNNNQLFPVELNVYDMDGLAGIYIPGAITRDVAKQGGERSIQGFSMASLDPSLGAQAANAGMEITRNLLSKKIKLVKVMVKAGYRIMLLDEKQNKNK</sequence>
<dbReference type="AlphaFoldDB" id="A0A1I2ZJG4"/>
<dbReference type="OrthoDB" id="1453786at2"/>
<dbReference type="Proteomes" id="UP000199666">
    <property type="component" value="Unassembled WGS sequence"/>
</dbReference>
<evidence type="ECO:0000256" key="1">
    <source>
        <dbReference type="SAM" id="MobiDB-lite"/>
    </source>
</evidence>
<feature type="region of interest" description="Disordered" evidence="1">
    <location>
        <begin position="80"/>
        <end position="126"/>
    </location>
</feature>
<dbReference type="InterPro" id="IPR055407">
    <property type="entry name" value="TraM_C"/>
</dbReference>
<dbReference type="InterPro" id="IPR022187">
    <property type="entry name" value="Conjug_transposon_TraM"/>
</dbReference>
<feature type="compositionally biased region" description="Polar residues" evidence="1">
    <location>
        <begin position="99"/>
        <end position="116"/>
    </location>
</feature>
<keyword evidence="2" id="KW-0472">Membrane</keyword>
<gene>
    <name evidence="4" type="ORF">SAMN04489864_11080</name>
</gene>
<dbReference type="Pfam" id="PF12508">
    <property type="entry name" value="Transposon_TraM"/>
    <property type="match status" value="1"/>
</dbReference>
<organism evidence="4 5">
    <name type="scientific">Pedobacter insulae</name>
    <dbReference type="NCBI Taxonomy" id="414048"/>
    <lineage>
        <taxon>Bacteria</taxon>
        <taxon>Pseudomonadati</taxon>
        <taxon>Bacteroidota</taxon>
        <taxon>Sphingobacteriia</taxon>
        <taxon>Sphingobacteriales</taxon>
        <taxon>Sphingobacteriaceae</taxon>
        <taxon>Pedobacter</taxon>
    </lineage>
</organism>
<reference evidence="4 5" key="1">
    <citation type="submission" date="2016-10" db="EMBL/GenBank/DDBJ databases">
        <authorList>
            <person name="de Groot N.N."/>
        </authorList>
    </citation>
    <scope>NUCLEOTIDE SEQUENCE [LARGE SCALE GENOMIC DNA]</scope>
    <source>
        <strain evidence="4 5">DSM 18684</strain>
    </source>
</reference>
<dbReference type="RefSeq" id="WP_090996509.1">
    <property type="nucleotide sequence ID" value="NZ_FOPP01000010.1"/>
</dbReference>
<evidence type="ECO:0000313" key="4">
    <source>
        <dbReference type="EMBL" id="SFH37987.1"/>
    </source>
</evidence>
<evidence type="ECO:0000313" key="5">
    <source>
        <dbReference type="Proteomes" id="UP000199666"/>
    </source>
</evidence>
<keyword evidence="2" id="KW-1133">Transmembrane helix</keyword>
<feature type="domain" description="Conjugative transposon TraM C-terminal" evidence="3">
    <location>
        <begin position="269"/>
        <end position="412"/>
    </location>
</feature>
<dbReference type="NCBIfam" id="TIGR03779">
    <property type="entry name" value="Bac_Flav_CT_M"/>
    <property type="match status" value="1"/>
</dbReference>
<feature type="transmembrane region" description="Helical" evidence="2">
    <location>
        <begin position="14"/>
        <end position="34"/>
    </location>
</feature>
<evidence type="ECO:0000259" key="3">
    <source>
        <dbReference type="Pfam" id="PF12508"/>
    </source>
</evidence>
<protein>
    <submittedName>
        <fullName evidence="4">Bacteroides conjugative transposon TraM protein</fullName>
    </submittedName>
</protein>